<dbReference type="Proteomes" id="UP001241377">
    <property type="component" value="Unassembled WGS sequence"/>
</dbReference>
<gene>
    <name evidence="1" type="ORF">QFC19_002701</name>
</gene>
<comment type="caution">
    <text evidence="1">The sequence shown here is derived from an EMBL/GenBank/DDBJ whole genome shotgun (WGS) entry which is preliminary data.</text>
</comment>
<dbReference type="EMBL" id="JASBWR010000024">
    <property type="protein sequence ID" value="KAJ9107796.1"/>
    <property type="molecule type" value="Genomic_DNA"/>
</dbReference>
<proteinExistence type="predicted"/>
<organism evidence="1 2">
    <name type="scientific">Naganishia cerealis</name>
    <dbReference type="NCBI Taxonomy" id="610337"/>
    <lineage>
        <taxon>Eukaryota</taxon>
        <taxon>Fungi</taxon>
        <taxon>Dikarya</taxon>
        <taxon>Basidiomycota</taxon>
        <taxon>Agaricomycotina</taxon>
        <taxon>Tremellomycetes</taxon>
        <taxon>Filobasidiales</taxon>
        <taxon>Filobasidiaceae</taxon>
        <taxon>Naganishia</taxon>
    </lineage>
</organism>
<name>A0ACC2W8P9_9TREE</name>
<sequence length="254" mass="28136">MAQEEKVQLKDMLQRAFLANKREIYAGVPAYLLSVHFVNSWLEWVNDPVEVPRPIFSNRELFCEHDNLLVDPNWMPDHGAGLFVVVYDTLWHKISQLAEDEGEQSKPRKGHSSLTACGQINEHWDVFPMFQHIYCGEHELKDNTQILGDAGVLTDDTLHVICDEMPGGDVSIDDIDQEDVAGDITESLAGFGGTALFGLPTIEAADDTANATVDARAMSEDLTRDMAEEGPPRCKLLAALQGAAGDLLIRVYNI</sequence>
<reference evidence="1" key="1">
    <citation type="submission" date="2023-04" db="EMBL/GenBank/DDBJ databases">
        <title>Draft Genome sequencing of Naganishia species isolated from polar environments using Oxford Nanopore Technology.</title>
        <authorList>
            <person name="Leo P."/>
            <person name="Venkateswaran K."/>
        </authorList>
    </citation>
    <scope>NUCLEOTIDE SEQUENCE</scope>
    <source>
        <strain evidence="1">MNA-CCFEE 5261</strain>
    </source>
</reference>
<keyword evidence="2" id="KW-1185">Reference proteome</keyword>
<protein>
    <submittedName>
        <fullName evidence="1">Uncharacterized protein</fullName>
    </submittedName>
</protein>
<evidence type="ECO:0000313" key="1">
    <source>
        <dbReference type="EMBL" id="KAJ9107796.1"/>
    </source>
</evidence>
<evidence type="ECO:0000313" key="2">
    <source>
        <dbReference type="Proteomes" id="UP001241377"/>
    </source>
</evidence>
<accession>A0ACC2W8P9</accession>